<keyword evidence="7" id="KW-0067">ATP-binding</keyword>
<evidence type="ECO:0000256" key="5">
    <source>
        <dbReference type="ARBA" id="ARBA00023306"/>
    </source>
</evidence>
<evidence type="ECO:0000259" key="11">
    <source>
        <dbReference type="Pfam" id="PF08245"/>
    </source>
</evidence>
<keyword evidence="7" id="KW-0547">Nucleotide-binding</keyword>
<feature type="binding site" evidence="7">
    <location>
        <begin position="179"/>
        <end position="180"/>
    </location>
    <ligand>
        <name>UDP-N-acetyl-alpha-D-muramoyl-L-alanyl-D-glutamate</name>
        <dbReference type="ChEBI" id="CHEBI:83900"/>
    </ligand>
</feature>
<dbReference type="EMBL" id="AAPI01000003">
    <property type="protein sequence ID" value="EAS47270.1"/>
    <property type="molecule type" value="Genomic_DNA"/>
</dbReference>
<feature type="binding site" evidence="7">
    <location>
        <position position="214"/>
    </location>
    <ligand>
        <name>UDP-N-acetyl-alpha-D-muramoyl-L-alanyl-D-glutamate</name>
        <dbReference type="ChEBI" id="CHEBI:83900"/>
    </ligand>
</feature>
<feature type="binding site" evidence="7">
    <location>
        <begin position="432"/>
        <end position="435"/>
    </location>
    <ligand>
        <name>meso-2,6-diaminopimelate</name>
        <dbReference type="ChEBI" id="CHEBI:57791"/>
    </ligand>
</feature>
<dbReference type="SUPFAM" id="SSF53244">
    <property type="entry name" value="MurD-like peptide ligases, peptide-binding domain"/>
    <property type="match status" value="1"/>
</dbReference>
<comment type="caution">
    <text evidence="7">Lacks conserved residue(s) required for the propagation of feature annotation.</text>
</comment>
<evidence type="ECO:0000313" key="12">
    <source>
        <dbReference type="EMBL" id="EAS47270.1"/>
    </source>
</evidence>
<dbReference type="Pfam" id="PF08245">
    <property type="entry name" value="Mur_ligase_M"/>
    <property type="match status" value="1"/>
</dbReference>
<dbReference type="Gene3D" id="3.90.190.20">
    <property type="entry name" value="Mur ligase, C-terminal domain"/>
    <property type="match status" value="1"/>
</dbReference>
<accession>Q1YSD6</accession>
<keyword evidence="7" id="KW-0963">Cytoplasm</keyword>
<feature type="binding site" evidence="7">
    <location>
        <position position="485"/>
    </location>
    <ligand>
        <name>meso-2,6-diaminopimelate</name>
        <dbReference type="ChEBI" id="CHEBI:57791"/>
    </ligand>
</feature>
<dbReference type="NCBIfam" id="NF001126">
    <property type="entry name" value="PRK00139.1-4"/>
    <property type="match status" value="1"/>
</dbReference>
<dbReference type="AlphaFoldDB" id="Q1YSD6"/>
<dbReference type="InterPro" id="IPR036615">
    <property type="entry name" value="Mur_ligase_C_dom_sf"/>
</dbReference>
<protein>
    <recommendedName>
        <fullName evidence="7">UDP-N-acetylmuramoyl-L-alanyl-D-glutamate--2,6-diaminopimelate ligase</fullName>
        <ecNumber evidence="7">6.3.2.13</ecNumber>
    </recommendedName>
    <alternativeName>
        <fullName evidence="7">Meso-A2pm-adding enzyme</fullName>
    </alternativeName>
    <alternativeName>
        <fullName evidence="7">Meso-diaminopimelate-adding enzyme</fullName>
    </alternativeName>
    <alternativeName>
        <fullName evidence="7">UDP-MurNAc-L-Ala-D-Glu:meso-diaminopimelate ligase</fullName>
    </alternativeName>
    <alternativeName>
        <fullName evidence="7">UDP-MurNAc-tripeptide synthetase</fullName>
    </alternativeName>
    <alternativeName>
        <fullName evidence="7">UDP-N-acetylmuramyl-tripeptide synthetase</fullName>
    </alternativeName>
</protein>
<comment type="function">
    <text evidence="7">Catalyzes the addition of meso-diaminopimelic acid to the nucleotide precursor UDP-N-acetylmuramoyl-L-alanyl-D-glutamate (UMAG) in the biosynthesis of bacterial cell-wall peptidoglycan.</text>
</comment>
<comment type="catalytic activity">
    <reaction evidence="7">
        <text>UDP-N-acetyl-alpha-D-muramoyl-L-alanyl-D-glutamate + meso-2,6-diaminopimelate + ATP = UDP-N-acetyl-alpha-D-muramoyl-L-alanyl-gamma-D-glutamyl-meso-2,6-diaminopimelate + ADP + phosphate + H(+)</text>
        <dbReference type="Rhea" id="RHEA:23676"/>
        <dbReference type="ChEBI" id="CHEBI:15378"/>
        <dbReference type="ChEBI" id="CHEBI:30616"/>
        <dbReference type="ChEBI" id="CHEBI:43474"/>
        <dbReference type="ChEBI" id="CHEBI:57791"/>
        <dbReference type="ChEBI" id="CHEBI:83900"/>
        <dbReference type="ChEBI" id="CHEBI:83905"/>
        <dbReference type="ChEBI" id="CHEBI:456216"/>
        <dbReference type="EC" id="6.3.2.13"/>
    </reaction>
</comment>
<feature type="short sequence motif" description="Meso-diaminopimelate recognition motif" evidence="7">
    <location>
        <begin position="432"/>
        <end position="435"/>
    </location>
</feature>
<comment type="subcellular location">
    <subcellularLocation>
        <location evidence="7 8">Cytoplasm</location>
    </subcellularLocation>
</comment>
<feature type="binding site" evidence="7">
    <location>
        <position position="408"/>
    </location>
    <ligand>
        <name>meso-2,6-diaminopimelate</name>
        <dbReference type="ChEBI" id="CHEBI:57791"/>
    </ligand>
</feature>
<keyword evidence="5 7" id="KW-0131">Cell cycle</keyword>
<keyword evidence="2 7" id="KW-0132">Cell division</keyword>
<dbReference type="EC" id="6.3.2.13" evidence="7"/>
<dbReference type="Pfam" id="PF01225">
    <property type="entry name" value="Mur_ligase"/>
    <property type="match status" value="1"/>
</dbReference>
<feature type="domain" description="Mur ligase N-terminal catalytic" evidence="9">
    <location>
        <begin position="30"/>
        <end position="107"/>
    </location>
</feature>
<dbReference type="InterPro" id="IPR035911">
    <property type="entry name" value="MurE/MurF_N"/>
</dbReference>
<sequence length="516" mass="54590">MMASSSVQMTTLSELLAEFVDVSRCPATPITGLSLDSREVTTGDLFIALKGTQTNGAQYIAQALKQGAAAVLIEAGEETADHGQLSVPVIAVPKLSEFVSDIAGSFYAHPSRQMAVTAITGTNGKTTCAQLLANLFELLGEPAGCVGTVGYGTVANSAADNQVAELLPDTEIAASDILTTPDAVAMQRILAELRDAGARRVAIEASSHGLVQRRIAGLRIDTAIFTNLSRDHLDYHGDLNSYAAAKSRLFAMSGLKHAVINLDDNVGRLILANLDPAVDGITYSFENHTADIHCDRIELGASTLSAELVTPWGRGRLTSPLLGKFNLANLLAVIGAAGMQGFKLDDILHAAAKLKAVPGRMEIVDPSARPLVVVDYAHTPDALDKALRALRLQCSGKLVVVFGCGGDRDRGKRAEMGRVADQLADLVVVTSDNPRSESPEKIIDQVLLGISRKVLAVADRRDAIRAAINAAAVDDIVLIAGKGHEAYQIVDAKRLPFSDLAEARLALRQKQGSEVI</sequence>
<feature type="binding site" evidence="7">
    <location>
        <position position="37"/>
    </location>
    <ligand>
        <name>UDP-N-acetyl-alpha-D-muramoyl-L-alanyl-D-glutamate</name>
        <dbReference type="ChEBI" id="CHEBI:83900"/>
    </ligand>
</feature>
<evidence type="ECO:0000256" key="4">
    <source>
        <dbReference type="ARBA" id="ARBA00022984"/>
    </source>
</evidence>
<dbReference type="InterPro" id="IPR004101">
    <property type="entry name" value="Mur_ligase_C"/>
</dbReference>
<evidence type="ECO:0000313" key="13">
    <source>
        <dbReference type="Proteomes" id="UP000005555"/>
    </source>
</evidence>
<comment type="PTM">
    <text evidence="7">Carboxylation is probably crucial for Mg(2+) binding and, consequently, for the gamma-phosphate positioning of ATP.</text>
</comment>
<dbReference type="NCBIfam" id="NF001124">
    <property type="entry name" value="PRK00139.1-2"/>
    <property type="match status" value="1"/>
</dbReference>
<feature type="domain" description="Mur ligase C-terminal" evidence="10">
    <location>
        <begin position="359"/>
        <end position="483"/>
    </location>
</feature>
<keyword evidence="6 7" id="KW-0961">Cell wall biogenesis/degradation</keyword>
<dbReference type="InterPro" id="IPR013221">
    <property type="entry name" value="Mur_ligase_cen"/>
</dbReference>
<keyword evidence="3 7" id="KW-0133">Cell shape</keyword>
<comment type="cofactor">
    <cofactor evidence="7">
        <name>Mg(2+)</name>
        <dbReference type="ChEBI" id="CHEBI:18420"/>
    </cofactor>
</comment>
<evidence type="ECO:0000259" key="10">
    <source>
        <dbReference type="Pfam" id="PF02875"/>
    </source>
</evidence>
<dbReference type="STRING" id="314287.GB2207_11653"/>
<dbReference type="Proteomes" id="UP000005555">
    <property type="component" value="Unassembled WGS sequence"/>
</dbReference>
<reference evidence="12 13" key="1">
    <citation type="submission" date="2006-03" db="EMBL/GenBank/DDBJ databases">
        <authorList>
            <person name="Giovannoni S.J."/>
            <person name="Cho J.-C."/>
            <person name="Ferriera S."/>
            <person name="Johnson J."/>
            <person name="Kravitz S."/>
            <person name="Halpern A."/>
            <person name="Remington K."/>
            <person name="Beeson K."/>
            <person name="Tran B."/>
            <person name="Rogers Y.-H."/>
            <person name="Friedman R."/>
            <person name="Venter J.C."/>
        </authorList>
    </citation>
    <scope>NUCLEOTIDE SEQUENCE [LARGE SCALE GENOMIC DNA]</scope>
    <source>
        <strain evidence="12 13">HTCC2207</strain>
    </source>
</reference>
<comment type="pathway">
    <text evidence="7 8">Cell wall biogenesis; peptidoglycan biosynthesis.</text>
</comment>
<keyword evidence="7" id="KW-0460">Magnesium</keyword>
<comment type="similarity">
    <text evidence="1 7">Belongs to the MurCDEF family. MurE subfamily.</text>
</comment>
<dbReference type="InterPro" id="IPR005761">
    <property type="entry name" value="UDP-N-AcMur-Glu-dNH2Pim_ligase"/>
</dbReference>
<feature type="binding site" evidence="7">
    <location>
        <position position="212"/>
    </location>
    <ligand>
        <name>UDP-N-acetyl-alpha-D-muramoyl-L-alanyl-D-glutamate</name>
        <dbReference type="ChEBI" id="CHEBI:83900"/>
    </ligand>
</feature>
<dbReference type="GO" id="GO:0009252">
    <property type="term" value="P:peptidoglycan biosynthetic process"/>
    <property type="evidence" value="ECO:0007669"/>
    <property type="project" value="UniProtKB-UniRule"/>
</dbReference>
<feature type="binding site" evidence="7">
    <location>
        <begin position="121"/>
        <end position="127"/>
    </location>
    <ligand>
        <name>ATP</name>
        <dbReference type="ChEBI" id="CHEBI:30616"/>
    </ligand>
</feature>
<evidence type="ECO:0000256" key="6">
    <source>
        <dbReference type="ARBA" id="ARBA00023316"/>
    </source>
</evidence>
<name>Q1YSD6_9GAMM</name>
<dbReference type="NCBIfam" id="TIGR01085">
    <property type="entry name" value="murE"/>
    <property type="match status" value="1"/>
</dbReference>
<dbReference type="GO" id="GO:0051301">
    <property type="term" value="P:cell division"/>
    <property type="evidence" value="ECO:0007669"/>
    <property type="project" value="UniProtKB-KW"/>
</dbReference>
<feature type="binding site" evidence="7">
    <location>
        <position position="35"/>
    </location>
    <ligand>
        <name>UDP-N-acetyl-alpha-D-muramoyl-L-alanyl-D-glutamate</name>
        <dbReference type="ChEBI" id="CHEBI:83900"/>
    </ligand>
</feature>
<comment type="caution">
    <text evidence="12">The sequence shown here is derived from an EMBL/GenBank/DDBJ whole genome shotgun (WGS) entry which is preliminary data.</text>
</comment>
<feature type="binding site" evidence="7">
    <location>
        <position position="481"/>
    </location>
    <ligand>
        <name>meso-2,6-diaminopimelate</name>
        <dbReference type="ChEBI" id="CHEBI:57791"/>
    </ligand>
</feature>
<dbReference type="PANTHER" id="PTHR23135">
    <property type="entry name" value="MUR LIGASE FAMILY MEMBER"/>
    <property type="match status" value="1"/>
</dbReference>
<dbReference type="Gene3D" id="3.40.1390.10">
    <property type="entry name" value="MurE/MurF, N-terminal domain"/>
    <property type="match status" value="1"/>
</dbReference>
<dbReference type="UniPathway" id="UPA00219"/>
<feature type="modified residue" description="N6-carboxylysine" evidence="7">
    <location>
        <position position="246"/>
    </location>
</feature>
<evidence type="ECO:0000256" key="7">
    <source>
        <dbReference type="HAMAP-Rule" id="MF_00208"/>
    </source>
</evidence>
<dbReference type="eggNOG" id="COG0769">
    <property type="taxonomic scope" value="Bacteria"/>
</dbReference>
<dbReference type="GO" id="GO:0005524">
    <property type="term" value="F:ATP binding"/>
    <property type="evidence" value="ECO:0007669"/>
    <property type="project" value="UniProtKB-UniRule"/>
</dbReference>
<dbReference type="InterPro" id="IPR036565">
    <property type="entry name" value="Mur-like_cat_sf"/>
</dbReference>
<keyword evidence="7 12" id="KW-0436">Ligase</keyword>
<proteinExistence type="inferred from homology"/>
<evidence type="ECO:0000256" key="8">
    <source>
        <dbReference type="RuleBase" id="RU004135"/>
    </source>
</evidence>
<dbReference type="HOGENOM" id="CLU_022291_3_2_6"/>
<dbReference type="Pfam" id="PF02875">
    <property type="entry name" value="Mur_ligase_C"/>
    <property type="match status" value="1"/>
</dbReference>
<dbReference type="PANTHER" id="PTHR23135:SF4">
    <property type="entry name" value="UDP-N-ACETYLMURAMOYL-L-ALANYL-D-GLUTAMATE--2,6-DIAMINOPIMELATE LIGASE MURE HOMOLOG, CHLOROPLASTIC"/>
    <property type="match status" value="1"/>
</dbReference>
<dbReference type="GO" id="GO:0008765">
    <property type="term" value="F:UDP-N-acetylmuramoylalanyl-D-glutamate-2,6-diaminopimelate ligase activity"/>
    <property type="evidence" value="ECO:0007669"/>
    <property type="project" value="UniProtKB-UniRule"/>
</dbReference>
<feature type="binding site" evidence="7">
    <location>
        <position position="206"/>
    </location>
    <ligand>
        <name>UDP-N-acetyl-alpha-D-muramoyl-L-alanyl-D-glutamate</name>
        <dbReference type="ChEBI" id="CHEBI:83900"/>
    </ligand>
</feature>
<keyword evidence="13" id="KW-1185">Reference proteome</keyword>
<gene>
    <name evidence="7 12" type="primary">murE</name>
    <name evidence="12" type="ORF">GB2207_11653</name>
</gene>
<dbReference type="GO" id="GO:0000287">
    <property type="term" value="F:magnesium ion binding"/>
    <property type="evidence" value="ECO:0007669"/>
    <property type="project" value="UniProtKB-UniRule"/>
</dbReference>
<dbReference type="SUPFAM" id="SSF63418">
    <property type="entry name" value="MurE/MurF N-terminal domain"/>
    <property type="match status" value="1"/>
</dbReference>
<dbReference type="GO" id="GO:0071555">
    <property type="term" value="P:cell wall organization"/>
    <property type="evidence" value="ECO:0007669"/>
    <property type="project" value="UniProtKB-KW"/>
</dbReference>
<evidence type="ECO:0000259" key="9">
    <source>
        <dbReference type="Pfam" id="PF01225"/>
    </source>
</evidence>
<evidence type="ECO:0000256" key="3">
    <source>
        <dbReference type="ARBA" id="ARBA00022960"/>
    </source>
</evidence>
<keyword evidence="4 7" id="KW-0573">Peptidoglycan synthesis</keyword>
<dbReference type="GO" id="GO:0008360">
    <property type="term" value="P:regulation of cell shape"/>
    <property type="evidence" value="ECO:0007669"/>
    <property type="project" value="UniProtKB-KW"/>
</dbReference>
<dbReference type="HAMAP" id="MF_00208">
    <property type="entry name" value="MurE"/>
    <property type="match status" value="1"/>
</dbReference>
<evidence type="ECO:0000256" key="1">
    <source>
        <dbReference type="ARBA" id="ARBA00005898"/>
    </source>
</evidence>
<feature type="domain" description="Mur ligase central" evidence="11">
    <location>
        <begin position="119"/>
        <end position="337"/>
    </location>
</feature>
<dbReference type="SUPFAM" id="SSF53623">
    <property type="entry name" value="MurD-like peptide ligases, catalytic domain"/>
    <property type="match status" value="1"/>
</dbReference>
<organism evidence="12 13">
    <name type="scientific">gamma proteobacterium HTCC2207</name>
    <dbReference type="NCBI Taxonomy" id="314287"/>
    <lineage>
        <taxon>Bacteria</taxon>
        <taxon>Pseudomonadati</taxon>
        <taxon>Pseudomonadota</taxon>
        <taxon>Gammaproteobacteria</taxon>
        <taxon>Cellvibrionales</taxon>
        <taxon>Porticoccaceae</taxon>
        <taxon>SAR92 clade</taxon>
    </lineage>
</organism>
<dbReference type="InterPro" id="IPR000713">
    <property type="entry name" value="Mur_ligase_N"/>
</dbReference>
<dbReference type="GO" id="GO:0005737">
    <property type="term" value="C:cytoplasm"/>
    <property type="evidence" value="ECO:0007669"/>
    <property type="project" value="UniProtKB-SubCell"/>
</dbReference>
<evidence type="ECO:0000256" key="2">
    <source>
        <dbReference type="ARBA" id="ARBA00022618"/>
    </source>
</evidence>
<dbReference type="Gene3D" id="3.40.1190.10">
    <property type="entry name" value="Mur-like, catalytic domain"/>
    <property type="match status" value="1"/>
</dbReference>